<name>A0AAD5TY05_9FUNG</name>
<organism evidence="3 4">
    <name type="scientific">Clydaea vesicula</name>
    <dbReference type="NCBI Taxonomy" id="447962"/>
    <lineage>
        <taxon>Eukaryota</taxon>
        <taxon>Fungi</taxon>
        <taxon>Fungi incertae sedis</taxon>
        <taxon>Chytridiomycota</taxon>
        <taxon>Chytridiomycota incertae sedis</taxon>
        <taxon>Chytridiomycetes</taxon>
        <taxon>Lobulomycetales</taxon>
        <taxon>Lobulomycetaceae</taxon>
        <taxon>Clydaea</taxon>
    </lineage>
</organism>
<dbReference type="PANTHER" id="PTHR13076">
    <property type="entry name" value="COILED-COIL AND C2 DOMAIN-CONTAINING PROTEIN 1-LIKE"/>
    <property type="match status" value="1"/>
</dbReference>
<protein>
    <recommendedName>
        <fullName evidence="2">C2 domain-containing protein</fullName>
    </recommendedName>
</protein>
<dbReference type="InterPro" id="IPR000008">
    <property type="entry name" value="C2_dom"/>
</dbReference>
<accession>A0AAD5TY05</accession>
<feature type="domain" description="C2" evidence="2">
    <location>
        <begin position="428"/>
        <end position="568"/>
    </location>
</feature>
<feature type="region of interest" description="Disordered" evidence="1">
    <location>
        <begin position="332"/>
        <end position="356"/>
    </location>
</feature>
<keyword evidence="4" id="KW-1185">Reference proteome</keyword>
<dbReference type="InterPro" id="IPR035892">
    <property type="entry name" value="C2_domain_sf"/>
</dbReference>
<evidence type="ECO:0000259" key="2">
    <source>
        <dbReference type="PROSITE" id="PS50004"/>
    </source>
</evidence>
<dbReference type="InterPro" id="IPR039725">
    <property type="entry name" value="CC2D1A/B"/>
</dbReference>
<evidence type="ECO:0000313" key="3">
    <source>
        <dbReference type="EMBL" id="KAJ3215418.1"/>
    </source>
</evidence>
<dbReference type="EMBL" id="JADGJW010000544">
    <property type="protein sequence ID" value="KAJ3215418.1"/>
    <property type="molecule type" value="Genomic_DNA"/>
</dbReference>
<evidence type="ECO:0000256" key="1">
    <source>
        <dbReference type="SAM" id="MobiDB-lite"/>
    </source>
</evidence>
<feature type="compositionally biased region" description="Polar residues" evidence="1">
    <location>
        <begin position="335"/>
        <end position="347"/>
    </location>
</feature>
<evidence type="ECO:0000313" key="4">
    <source>
        <dbReference type="Proteomes" id="UP001211065"/>
    </source>
</evidence>
<proteinExistence type="predicted"/>
<dbReference type="PROSITE" id="PS50004">
    <property type="entry name" value="C2"/>
    <property type="match status" value="1"/>
</dbReference>
<feature type="region of interest" description="Disordered" evidence="1">
    <location>
        <begin position="638"/>
        <end position="658"/>
    </location>
</feature>
<sequence length="915" mass="103163">MSSKKNLPKQEDINDINFQLHDVEIDPDLEVDFNFEDPALLAELNILIKNQPKDVHTNSGSDNFETDVDLMDELQVLQCDMQFNSVKVEKIASSKNSIHEPAAHSIGETITSTVEFENNLSGSKVMHQTTTFQNKKLKYHENAETNSNSVDLTSILSSANIPSDFNADNVEVEVTDEDMNDPLMLAQLDDIAFSQFKSESKSSELSNQNNKLDKENDGLIPVKLHTAVDLDKNFLLQRQQEYKAMALQLSKNKEKVLAREMLSVKKSLDKILEILNYGGTLPSNFKLPPSPQEYLDKKSANSVSVPPLKTINSFEPESNFCKTSTPSKITKKPLVTSTVPPTGNLSSKPEDGKEGLEMDSSANVYEYLISKLRNQLKILSGLSDYHLKSNAKALAHVLLNMRKNLKSDIERLEVLSKSPTNNQPPFFQTKSFEYEVTENFLHLASDDLEVNILSGSDFNTSCPGVEYYCTFNLGWPVDDKYSDSKFETNRVYKCTNPEFNSTKILKIQRNSKAFQRHLERKKVATIDIFCAKQQSFSSRLFGSTPTLIGKCFLPLDQLLTKAEISEQLTVMDPSNVRKRLSAKLDIKLRLRQPIVKPSIIVKNVVWVMVNFYENLFDTNPVYIAINENSTNLTNFNSVPNKKITPPATPSKKITPPATPSKILPSKDTVVSKVEKKNITPNSKSLSINQTNAEPVRVIDNASEEDDIETLEFNFNNPDTMRSNYVIESEYNETLAEIKKFETNGKPIPEELTTKKIGLEIRMQLLITSVQTGALSMEGHLANCKNDVLELKKLTLRFMHHGRKDLAKLALKRSKIVEKEKESKTPSLANPPPTPKKVVKKWMIKLSSKDLIDTPELFAAIPSEDFTRRRLRSAYYGKVRVANKPSLLAATEVPFHNNNLQDSRALKEKSTICLNR</sequence>
<dbReference type="Proteomes" id="UP001211065">
    <property type="component" value="Unassembled WGS sequence"/>
</dbReference>
<dbReference type="GO" id="GO:0001227">
    <property type="term" value="F:DNA-binding transcription repressor activity, RNA polymerase II-specific"/>
    <property type="evidence" value="ECO:0007669"/>
    <property type="project" value="InterPro"/>
</dbReference>
<gene>
    <name evidence="3" type="ORF">HK099_006377</name>
</gene>
<reference evidence="3" key="1">
    <citation type="submission" date="2020-05" db="EMBL/GenBank/DDBJ databases">
        <title>Phylogenomic resolution of chytrid fungi.</title>
        <authorList>
            <person name="Stajich J.E."/>
            <person name="Amses K."/>
            <person name="Simmons R."/>
            <person name="Seto K."/>
            <person name="Myers J."/>
            <person name="Bonds A."/>
            <person name="Quandt C.A."/>
            <person name="Barry K."/>
            <person name="Liu P."/>
            <person name="Grigoriev I."/>
            <person name="Longcore J.E."/>
            <person name="James T.Y."/>
        </authorList>
    </citation>
    <scope>NUCLEOTIDE SEQUENCE</scope>
    <source>
        <strain evidence="3">JEL0476</strain>
    </source>
</reference>
<dbReference type="AlphaFoldDB" id="A0AAD5TY05"/>
<comment type="caution">
    <text evidence="3">The sequence shown here is derived from an EMBL/GenBank/DDBJ whole genome shotgun (WGS) entry which is preliminary data.</text>
</comment>
<dbReference type="PANTHER" id="PTHR13076:SF9">
    <property type="entry name" value="COILED-COIL AND C2 DOMAIN-CONTAINING PROTEIN 1-LIKE"/>
    <property type="match status" value="1"/>
</dbReference>
<dbReference type="SUPFAM" id="SSF49562">
    <property type="entry name" value="C2 domain (Calcium/lipid-binding domain, CaLB)"/>
    <property type="match status" value="1"/>
</dbReference>
<dbReference type="Gene3D" id="2.60.40.150">
    <property type="entry name" value="C2 domain"/>
    <property type="match status" value="1"/>
</dbReference>